<accession>A0ACB9T8I5</accession>
<keyword evidence="1" id="KW-0675">Receptor</keyword>
<gene>
    <name evidence="1" type="ORF">MML48_4g00002092</name>
</gene>
<comment type="caution">
    <text evidence="1">The sequence shown here is derived from an EMBL/GenBank/DDBJ whole genome shotgun (WGS) entry which is preliminary data.</text>
</comment>
<organism evidence="1 2">
    <name type="scientific">Holotrichia oblita</name>
    <name type="common">Chafer beetle</name>
    <dbReference type="NCBI Taxonomy" id="644536"/>
    <lineage>
        <taxon>Eukaryota</taxon>
        <taxon>Metazoa</taxon>
        <taxon>Ecdysozoa</taxon>
        <taxon>Arthropoda</taxon>
        <taxon>Hexapoda</taxon>
        <taxon>Insecta</taxon>
        <taxon>Pterygota</taxon>
        <taxon>Neoptera</taxon>
        <taxon>Endopterygota</taxon>
        <taxon>Coleoptera</taxon>
        <taxon>Polyphaga</taxon>
        <taxon>Scarabaeiformia</taxon>
        <taxon>Scarabaeidae</taxon>
        <taxon>Melolonthinae</taxon>
        <taxon>Holotrichia</taxon>
    </lineage>
</organism>
<dbReference type="EMBL" id="CM043018">
    <property type="protein sequence ID" value="KAI4463000.1"/>
    <property type="molecule type" value="Genomic_DNA"/>
</dbReference>
<proteinExistence type="predicted"/>
<dbReference type="Proteomes" id="UP001056778">
    <property type="component" value="Chromosome 4"/>
</dbReference>
<name>A0ACB9T8I5_HOLOL</name>
<evidence type="ECO:0000313" key="2">
    <source>
        <dbReference type="Proteomes" id="UP001056778"/>
    </source>
</evidence>
<sequence>MYKHCPVIIAITGFIVLAVGVLCTWYGFPRLVDMQIKENIAMQEGTQAFDFWKKQPFPLSYKVYFFNVTNPQEIMSGENPIVKEVGPYIYE</sequence>
<keyword evidence="2" id="KW-1185">Reference proteome</keyword>
<evidence type="ECO:0000313" key="1">
    <source>
        <dbReference type="EMBL" id="KAI4463000.1"/>
    </source>
</evidence>
<reference evidence="1" key="1">
    <citation type="submission" date="2022-04" db="EMBL/GenBank/DDBJ databases">
        <title>Chromosome-scale genome assembly of Holotrichia oblita Faldermann.</title>
        <authorList>
            <person name="Rongchong L."/>
        </authorList>
    </citation>
    <scope>NUCLEOTIDE SEQUENCE</scope>
    <source>
        <strain evidence="1">81SQS9</strain>
    </source>
</reference>
<protein>
    <submittedName>
        <fullName evidence="1">Scavenger receptor class b type-1 sr-b1</fullName>
    </submittedName>
</protein>